<sequence>MTASQLPSSDLVYDTTSVYTKIFIGLQLAGLIGNILTLIVAYFSPVSRQATWYSCISIWCFYSIAFLLLFFSGHYHDPSPPFNLCLVQSALLHAASPSATAGTLALVIQLYFSVYSALNLHPIPHQNFWFKVLLLFPYALCIILVALFLALSLTTHPTTTFNVTAYCAVNQIVPGRITAGLTIALNIPMLIINGLIYIRLRKHWSEFRASHLGRYTSMIIRASLFSICAFVALCAGFGFFLVVLTPDPNEPIDQIIPRLLLAYNILNIFLSMFPVAVMLIFGTHEDILRRLFFCRKQESYSLSEHAVPTMSLTVSSPPLEESFELESRIRTIEDSRFNESQSSGEIGTLSKGPDGTGIQGAIRTSTSPWKPP</sequence>
<organism evidence="3 4">
    <name type="scientific">Lentinula raphanica</name>
    <dbReference type="NCBI Taxonomy" id="153919"/>
    <lineage>
        <taxon>Eukaryota</taxon>
        <taxon>Fungi</taxon>
        <taxon>Dikarya</taxon>
        <taxon>Basidiomycota</taxon>
        <taxon>Agaricomycotina</taxon>
        <taxon>Agaricomycetes</taxon>
        <taxon>Agaricomycetidae</taxon>
        <taxon>Agaricales</taxon>
        <taxon>Marasmiineae</taxon>
        <taxon>Omphalotaceae</taxon>
        <taxon>Lentinula</taxon>
    </lineage>
</organism>
<feature type="transmembrane region" description="Helical" evidence="2">
    <location>
        <begin position="50"/>
        <end position="71"/>
    </location>
</feature>
<feature type="region of interest" description="Disordered" evidence="1">
    <location>
        <begin position="334"/>
        <end position="372"/>
    </location>
</feature>
<feature type="transmembrane region" description="Helical" evidence="2">
    <location>
        <begin position="91"/>
        <end position="112"/>
    </location>
</feature>
<name>A0AA38PM24_9AGAR</name>
<keyword evidence="2" id="KW-0812">Transmembrane</keyword>
<evidence type="ECO:0000313" key="4">
    <source>
        <dbReference type="Proteomes" id="UP001163846"/>
    </source>
</evidence>
<reference evidence="3" key="1">
    <citation type="submission" date="2022-08" db="EMBL/GenBank/DDBJ databases">
        <authorList>
            <consortium name="DOE Joint Genome Institute"/>
            <person name="Min B."/>
            <person name="Riley R."/>
            <person name="Sierra-Patev S."/>
            <person name="Naranjo-Ortiz M."/>
            <person name="Looney B."/>
            <person name="Konkel Z."/>
            <person name="Slot J.C."/>
            <person name="Sakamoto Y."/>
            <person name="Steenwyk J.L."/>
            <person name="Rokas A."/>
            <person name="Carro J."/>
            <person name="Camarero S."/>
            <person name="Ferreira P."/>
            <person name="Molpeceres G."/>
            <person name="Ruiz-Duenas F.J."/>
            <person name="Serrano A."/>
            <person name="Henrissat B."/>
            <person name="Drula E."/>
            <person name="Hughes K.W."/>
            <person name="Mata J.L."/>
            <person name="Ishikawa N.K."/>
            <person name="Vargas-Isla R."/>
            <person name="Ushijima S."/>
            <person name="Smith C.A."/>
            <person name="Ahrendt S."/>
            <person name="Andreopoulos W."/>
            <person name="He G."/>
            <person name="Labutti K."/>
            <person name="Lipzen A."/>
            <person name="Ng V."/>
            <person name="Sandor L."/>
            <person name="Barry K."/>
            <person name="Martinez A.T."/>
            <person name="Xiao Y."/>
            <person name="Gibbons J.G."/>
            <person name="Terashima K."/>
            <person name="Hibbett D.S."/>
            <person name="Grigoriev I.V."/>
        </authorList>
    </citation>
    <scope>NUCLEOTIDE SEQUENCE</scope>
    <source>
        <strain evidence="3">TFB9207</strain>
    </source>
</reference>
<protein>
    <submittedName>
        <fullName evidence="3">Uncharacterized protein</fullName>
    </submittedName>
</protein>
<keyword evidence="2" id="KW-1133">Transmembrane helix</keyword>
<feature type="transmembrane region" description="Helical" evidence="2">
    <location>
        <begin position="173"/>
        <end position="198"/>
    </location>
</feature>
<keyword evidence="4" id="KW-1185">Reference proteome</keyword>
<evidence type="ECO:0000256" key="1">
    <source>
        <dbReference type="SAM" id="MobiDB-lite"/>
    </source>
</evidence>
<feature type="transmembrane region" description="Helical" evidence="2">
    <location>
        <begin position="261"/>
        <end position="281"/>
    </location>
</feature>
<feature type="transmembrane region" description="Helical" evidence="2">
    <location>
        <begin position="22"/>
        <end position="43"/>
    </location>
</feature>
<dbReference type="AlphaFoldDB" id="A0AA38PM24"/>
<feature type="transmembrane region" description="Helical" evidence="2">
    <location>
        <begin position="132"/>
        <end position="153"/>
    </location>
</feature>
<evidence type="ECO:0000313" key="3">
    <source>
        <dbReference type="EMBL" id="KAJ3844986.1"/>
    </source>
</evidence>
<keyword evidence="2" id="KW-0472">Membrane</keyword>
<comment type="caution">
    <text evidence="3">The sequence shown here is derived from an EMBL/GenBank/DDBJ whole genome shotgun (WGS) entry which is preliminary data.</text>
</comment>
<evidence type="ECO:0000256" key="2">
    <source>
        <dbReference type="SAM" id="Phobius"/>
    </source>
</evidence>
<proteinExistence type="predicted"/>
<gene>
    <name evidence="3" type="ORF">F5878DRAFT_600466</name>
</gene>
<accession>A0AA38PM24</accession>
<dbReference type="EMBL" id="MU805943">
    <property type="protein sequence ID" value="KAJ3844986.1"/>
    <property type="molecule type" value="Genomic_DNA"/>
</dbReference>
<dbReference type="Proteomes" id="UP001163846">
    <property type="component" value="Unassembled WGS sequence"/>
</dbReference>
<feature type="transmembrane region" description="Helical" evidence="2">
    <location>
        <begin position="219"/>
        <end position="241"/>
    </location>
</feature>
<dbReference type="SUPFAM" id="SSF81321">
    <property type="entry name" value="Family A G protein-coupled receptor-like"/>
    <property type="match status" value="1"/>
</dbReference>
<feature type="compositionally biased region" description="Polar residues" evidence="1">
    <location>
        <begin position="362"/>
        <end position="372"/>
    </location>
</feature>